<dbReference type="Pfam" id="PF13855">
    <property type="entry name" value="LRR_8"/>
    <property type="match status" value="3"/>
</dbReference>
<sequence length="1774" mass="200676">MSIAKLQRDIASRIGVDFSGDEDETTRAGMLFETLSQKSRFVMILDDLWEKVSLERIGIPEPFVGSKLVLTTRSADVCKQMDCKVIEVKRLTEEEAWKLFSEKVGTDILNNPEVELIARPIAKRCRGLPLGIGEGLVEGVDSIQAELDRGRAIMNILIRNCLLEVSSEIENKRTVKMHDLLRDMALNIAGSRFLVKSGMMLGKPLDVQDWGKDLEKVSLMQNWGLYIPSEMSPPKCPRLTTLLLSYCRIESIPEGFFKHTDGLRIFDLSGNRIKSLPISLSKCSRLTTLWLSDCKIASIPRGFFKHMDVLRILDLSRNPIKSLPRSLSKCPKLIALLLSGCSIESIPKGFFKHMDALKVLDLSRNPIESVPRSLSKCSKLTTLLLFVCDIESIPEGFFKHMDALEVLDLSRNPIKSLPHSLSNLKNLTSLWLANCVNLENVPSLSNLRVLKLDLGGTHIKKIPQGMENLVSLVHLNLGDCYNLKEIPNGILSRLCCLQQLRVGETLISGKEVGGLKKLEVLEGRFEDWDNLNMYLQGRGEPPQYRIFVGDVEWVEYSWNEVGKAIGVRGCKIYTYQMMLPPDIEKLEIHNCDLDCSEEYPLFSRSILSSLSSFSSLKYLSIHGCRNMKKLFSPSCVPLNLKILGVSECEQLEEIIASKAEQEERGMVTMEFRLPQLWELELFGLPELKRICSVDALLVCDSLVRIRIVNCAKLERMGLNLPPPAPDSVSILIWPQEWWESVEWDAKPLLNPIFCQASSSLSSYFPRNYIPLPFALLSSVFAGEAYLSLGETCCVTSYILLASKELLLVVFFSFGDSLLSSSPNKLVRRTMDFALKKIDKYVDNHTSLDQRMKDLKRKLEQLNGLKEDAESIMTTELQPRKKLKAEVQIWFKNVEKINGEVQDLDGRIGESYVLTRGFRAEDASRKIKEVEELINQRRTFHGGLVVDNPQWIGQILATASLSGEAVKACVEEIWQCLMDDEVGKIGVWGMGGVGKTSLMKLINNQLLKETGKFDLVIWITVSKEMSIAKLQRDIASKIGVVFSGDEDETIRAGMLFETLSQKSRFVMILDDLWEKVSLERIGIPELSVGSKLVLTTRSSDVCRQMGCTVIRVKPLRKGEAWELFLEKAGRDILDNPGVEPIARSIAKHCAGLPLGVITIASCMRGIDDICEWRNALTELSLHKKSVNGLKDEVFRQLQFSYDRLKDGKLQDCFLSCALYPEDLEIGEEKLIQHWIAEGLVEEVDSIQAKFDRGRAIMNRLIRNCLLEVFTERENERTIKMHDLLRDMALDIAGSRFLVKSGMTLEKAPNVQDWGKDLEKVSLMQNWELYIPSNMSPPNCPRLTTLLLSDCGIESIPEGFFEHMHGLRLLDLSGNPIKSLPHSLSKCSKLTTLLLSWCEIVSIPEGFFDHMDALEVLDISENPIKSTPHSLSNLKNLTSLLLAGCEDLENVPSLSNFRVLKKLDLQGTNIKEIPQGMEDLESLEYLYLGCFNRIEEIPHGILSRLCCLCDLIVGKTLISGKEVGELKKLENLIGKFEDWDNLNMYLQGFHGREEPPQYTIYVGDVERVGSWNRVGKFIGVRSCKIHTYPMMLPRGIEGLKMDNCDLDCSEEYPLFSRSILSSLSSFSSLKSLSIYDCRNMKKLFSPNCVPLNLQKLRVSKCEQLEEIIASEVEQEGRGGMEFRLPQLRRLKLFGLPELKRICSVDALLVCDSLVRIRIVNCAKLERMGLNLPPPAPDSVSILIWPQEWWESVEWDVKPLLKPLFWKPLFWRPIIQV</sequence>
<dbReference type="EMBL" id="JBBPBM010000148">
    <property type="protein sequence ID" value="KAK8503593.1"/>
    <property type="molecule type" value="Genomic_DNA"/>
</dbReference>
<dbReference type="PRINTS" id="PR00364">
    <property type="entry name" value="DISEASERSIST"/>
</dbReference>
<accession>A0ABR2B9B1</accession>
<dbReference type="InterPro" id="IPR002182">
    <property type="entry name" value="NB-ARC"/>
</dbReference>
<evidence type="ECO:0000256" key="3">
    <source>
        <dbReference type="ARBA" id="ARBA00022737"/>
    </source>
</evidence>
<dbReference type="SUPFAM" id="SSF52058">
    <property type="entry name" value="L domain-like"/>
    <property type="match status" value="1"/>
</dbReference>
<reference evidence="11 12" key="1">
    <citation type="journal article" date="2024" name="G3 (Bethesda)">
        <title>Genome assembly of Hibiscus sabdariffa L. provides insights into metabolisms of medicinal natural products.</title>
        <authorList>
            <person name="Kim T."/>
        </authorList>
    </citation>
    <scope>NUCLEOTIDE SEQUENCE [LARGE SCALE GENOMIC DNA]</scope>
    <source>
        <strain evidence="11">TK-2024</strain>
        <tissue evidence="11">Old leaves</tissue>
    </source>
</reference>
<dbReference type="Gene3D" id="1.10.8.430">
    <property type="entry name" value="Helical domain of apoptotic protease-activating factors"/>
    <property type="match status" value="2"/>
</dbReference>
<keyword evidence="2" id="KW-0433">Leucine-rich repeat</keyword>
<keyword evidence="5" id="KW-0611">Plant defense</keyword>
<evidence type="ECO:0000259" key="10">
    <source>
        <dbReference type="Pfam" id="PF23559"/>
    </source>
</evidence>
<dbReference type="Pfam" id="PF23247">
    <property type="entry name" value="LRR_RPS2"/>
    <property type="match status" value="2"/>
</dbReference>
<feature type="domain" description="NB-ARC" evidence="8">
    <location>
        <begin position="967"/>
        <end position="1129"/>
    </location>
</feature>
<keyword evidence="6" id="KW-0067">ATP-binding</keyword>
<evidence type="ECO:0000256" key="7">
    <source>
        <dbReference type="SAM" id="Coils"/>
    </source>
</evidence>
<feature type="domain" description="Disease resistance protein At4g27190-like leucine-rich repeats" evidence="9">
    <location>
        <begin position="1620"/>
        <end position="1724"/>
    </location>
</feature>
<dbReference type="InterPro" id="IPR003591">
    <property type="entry name" value="Leu-rich_rpt_typical-subtyp"/>
</dbReference>
<organism evidence="11 12">
    <name type="scientific">Hibiscus sabdariffa</name>
    <name type="common">roselle</name>
    <dbReference type="NCBI Taxonomy" id="183260"/>
    <lineage>
        <taxon>Eukaryota</taxon>
        <taxon>Viridiplantae</taxon>
        <taxon>Streptophyta</taxon>
        <taxon>Embryophyta</taxon>
        <taxon>Tracheophyta</taxon>
        <taxon>Spermatophyta</taxon>
        <taxon>Magnoliopsida</taxon>
        <taxon>eudicotyledons</taxon>
        <taxon>Gunneridae</taxon>
        <taxon>Pentapetalae</taxon>
        <taxon>rosids</taxon>
        <taxon>malvids</taxon>
        <taxon>Malvales</taxon>
        <taxon>Malvaceae</taxon>
        <taxon>Malvoideae</taxon>
        <taxon>Hibiscus</taxon>
    </lineage>
</organism>
<evidence type="ECO:0000256" key="2">
    <source>
        <dbReference type="ARBA" id="ARBA00022614"/>
    </source>
</evidence>
<evidence type="ECO:0000256" key="4">
    <source>
        <dbReference type="ARBA" id="ARBA00022741"/>
    </source>
</evidence>
<dbReference type="Pfam" id="PF00931">
    <property type="entry name" value="NB-ARC"/>
    <property type="match status" value="2"/>
</dbReference>
<dbReference type="PANTHER" id="PTHR33463">
    <property type="entry name" value="NB-ARC DOMAIN-CONTAINING PROTEIN-RELATED"/>
    <property type="match status" value="1"/>
</dbReference>
<dbReference type="Proteomes" id="UP001472677">
    <property type="component" value="Unassembled WGS sequence"/>
</dbReference>
<gene>
    <name evidence="11" type="ORF">V6N12_024765</name>
</gene>
<proteinExistence type="inferred from homology"/>
<dbReference type="Gene3D" id="3.80.10.10">
    <property type="entry name" value="Ribonuclease Inhibitor"/>
    <property type="match status" value="6"/>
</dbReference>
<evidence type="ECO:0000313" key="12">
    <source>
        <dbReference type="Proteomes" id="UP001472677"/>
    </source>
</evidence>
<dbReference type="InterPro" id="IPR032675">
    <property type="entry name" value="LRR_dom_sf"/>
</dbReference>
<feature type="domain" description="Disease resistance protein At4g27190-like leucine-rich repeats" evidence="9">
    <location>
        <begin position="608"/>
        <end position="715"/>
    </location>
</feature>
<keyword evidence="7" id="KW-0175">Coiled coil</keyword>
<dbReference type="Gene3D" id="1.10.10.10">
    <property type="entry name" value="Winged helix-like DNA-binding domain superfamily/Winged helix DNA-binding domain"/>
    <property type="match status" value="1"/>
</dbReference>
<dbReference type="SMART" id="SM00369">
    <property type="entry name" value="LRR_TYP"/>
    <property type="match status" value="14"/>
</dbReference>
<evidence type="ECO:0000256" key="6">
    <source>
        <dbReference type="ARBA" id="ARBA00022840"/>
    </source>
</evidence>
<dbReference type="PANTHER" id="PTHR33463:SF187">
    <property type="entry name" value="AND NB-ARC DOMAIN DISEASE RESISTANCE PROTEIN, PUTATIVE-RELATED"/>
    <property type="match status" value="1"/>
</dbReference>
<evidence type="ECO:0000313" key="11">
    <source>
        <dbReference type="EMBL" id="KAK8503593.1"/>
    </source>
</evidence>
<dbReference type="InterPro" id="IPR036388">
    <property type="entry name" value="WH-like_DNA-bd_sf"/>
</dbReference>
<dbReference type="PROSITE" id="PS51450">
    <property type="entry name" value="LRR"/>
    <property type="match status" value="5"/>
</dbReference>
<dbReference type="InterPro" id="IPR001611">
    <property type="entry name" value="Leu-rich_rpt"/>
</dbReference>
<dbReference type="InterPro" id="IPR050905">
    <property type="entry name" value="Plant_NBS-LRR"/>
</dbReference>
<dbReference type="Pfam" id="PF23559">
    <property type="entry name" value="WHD_DRP"/>
    <property type="match status" value="1"/>
</dbReference>
<evidence type="ECO:0008006" key="13">
    <source>
        <dbReference type="Google" id="ProtNLM"/>
    </source>
</evidence>
<evidence type="ECO:0000256" key="5">
    <source>
        <dbReference type="ARBA" id="ARBA00022821"/>
    </source>
</evidence>
<dbReference type="InterPro" id="IPR042197">
    <property type="entry name" value="Apaf_helical"/>
</dbReference>
<dbReference type="InterPro" id="IPR027417">
    <property type="entry name" value="P-loop_NTPase"/>
</dbReference>
<evidence type="ECO:0000259" key="9">
    <source>
        <dbReference type="Pfam" id="PF23247"/>
    </source>
</evidence>
<evidence type="ECO:0000259" key="8">
    <source>
        <dbReference type="Pfam" id="PF00931"/>
    </source>
</evidence>
<evidence type="ECO:0000256" key="1">
    <source>
        <dbReference type="ARBA" id="ARBA00008894"/>
    </source>
</evidence>
<keyword evidence="4" id="KW-0547">Nucleotide-binding</keyword>
<dbReference type="InterPro" id="IPR057135">
    <property type="entry name" value="At4g27190-like_LRR"/>
</dbReference>
<dbReference type="InterPro" id="IPR058922">
    <property type="entry name" value="WHD_DRP"/>
</dbReference>
<keyword evidence="3" id="KW-0677">Repeat</keyword>
<dbReference type="SMART" id="SM00365">
    <property type="entry name" value="LRR_SD22"/>
    <property type="match status" value="7"/>
</dbReference>
<name>A0ABR2B9B1_9ROSI</name>
<protein>
    <recommendedName>
        <fullName evidence="13">NB-ARC domain-containing protein</fullName>
    </recommendedName>
</protein>
<comment type="caution">
    <text evidence="11">The sequence shown here is derived from an EMBL/GenBank/DDBJ whole genome shotgun (WGS) entry which is preliminary data.</text>
</comment>
<dbReference type="Pfam" id="PF00560">
    <property type="entry name" value="LRR_1"/>
    <property type="match status" value="1"/>
</dbReference>
<keyword evidence="12" id="KW-1185">Reference proteome</keyword>
<dbReference type="SUPFAM" id="SSF52540">
    <property type="entry name" value="P-loop containing nucleoside triphosphate hydrolases"/>
    <property type="match status" value="2"/>
</dbReference>
<feature type="coiled-coil region" evidence="7">
    <location>
        <begin position="837"/>
        <end position="871"/>
    </location>
</feature>
<feature type="domain" description="Disease resistance protein winged helix" evidence="10">
    <location>
        <begin position="1217"/>
        <end position="1287"/>
    </location>
</feature>
<dbReference type="Gene3D" id="3.40.50.300">
    <property type="entry name" value="P-loop containing nucleotide triphosphate hydrolases"/>
    <property type="match status" value="2"/>
</dbReference>
<feature type="domain" description="NB-ARC" evidence="8">
    <location>
        <begin position="2"/>
        <end position="106"/>
    </location>
</feature>
<dbReference type="SUPFAM" id="SSF52047">
    <property type="entry name" value="RNI-like"/>
    <property type="match status" value="1"/>
</dbReference>
<comment type="similarity">
    <text evidence="1">Belongs to the disease resistance NB-LRR family.</text>
</comment>